<comment type="similarity">
    <text evidence="1">Belongs to the LysR transcriptional regulatory family.</text>
</comment>
<dbReference type="PRINTS" id="PR00039">
    <property type="entry name" value="HTHLYSR"/>
</dbReference>
<evidence type="ECO:0000313" key="9">
    <source>
        <dbReference type="EMBL" id="MBB6488949.1"/>
    </source>
</evidence>
<dbReference type="InterPro" id="IPR005119">
    <property type="entry name" value="LysR_subst-bd"/>
</dbReference>
<dbReference type="GO" id="GO:0003677">
    <property type="term" value="F:DNA binding"/>
    <property type="evidence" value="ECO:0007669"/>
    <property type="project" value="UniProtKB-KW"/>
</dbReference>
<organism evidence="9 10">
    <name type="scientific">Rhizobium lusitanum</name>
    <dbReference type="NCBI Taxonomy" id="293958"/>
    <lineage>
        <taxon>Bacteria</taxon>
        <taxon>Pseudomonadati</taxon>
        <taxon>Pseudomonadota</taxon>
        <taxon>Alphaproteobacteria</taxon>
        <taxon>Hyphomicrobiales</taxon>
        <taxon>Rhizobiaceae</taxon>
        <taxon>Rhizobium/Agrobacterium group</taxon>
        <taxon>Rhizobium</taxon>
    </lineage>
</organism>
<comment type="caution">
    <text evidence="9">The sequence shown here is derived from an EMBL/GenBank/DDBJ whole genome shotgun (WGS) entry which is preliminary data.</text>
</comment>
<dbReference type="EMBL" id="JACHBG010000029">
    <property type="protein sequence ID" value="MBB6488949.1"/>
    <property type="molecule type" value="Genomic_DNA"/>
</dbReference>
<dbReference type="Gene3D" id="3.40.190.10">
    <property type="entry name" value="Periplasmic binding protein-like II"/>
    <property type="match status" value="2"/>
</dbReference>
<dbReference type="InterPro" id="IPR036390">
    <property type="entry name" value="WH_DNA-bd_sf"/>
</dbReference>
<protein>
    <recommendedName>
        <fullName evidence="6">HTH-type transcriptional regulator TtuA</fullName>
    </recommendedName>
    <alternativeName>
        <fullName evidence="7">Tartrate utilization transcriptional regulator</fullName>
    </alternativeName>
</protein>
<dbReference type="AlphaFoldDB" id="A0A7X0MFM7"/>
<name>A0A7X0MFM7_9HYPH</name>
<evidence type="ECO:0000259" key="8">
    <source>
        <dbReference type="PROSITE" id="PS50931"/>
    </source>
</evidence>
<dbReference type="RefSeq" id="WP_184710852.1">
    <property type="nucleotide sequence ID" value="NZ_JACHBG010000029.1"/>
</dbReference>
<evidence type="ECO:0000256" key="7">
    <source>
        <dbReference type="ARBA" id="ARBA00083243"/>
    </source>
</evidence>
<dbReference type="SUPFAM" id="SSF46785">
    <property type="entry name" value="Winged helix' DNA-binding domain"/>
    <property type="match status" value="1"/>
</dbReference>
<dbReference type="InterPro" id="IPR000847">
    <property type="entry name" value="LysR_HTH_N"/>
</dbReference>
<evidence type="ECO:0000256" key="5">
    <source>
        <dbReference type="ARBA" id="ARBA00054626"/>
    </source>
</evidence>
<dbReference type="GO" id="GO:0032993">
    <property type="term" value="C:protein-DNA complex"/>
    <property type="evidence" value="ECO:0007669"/>
    <property type="project" value="TreeGrafter"/>
</dbReference>
<evidence type="ECO:0000256" key="4">
    <source>
        <dbReference type="ARBA" id="ARBA00023163"/>
    </source>
</evidence>
<dbReference type="InterPro" id="IPR036388">
    <property type="entry name" value="WH-like_DNA-bd_sf"/>
</dbReference>
<gene>
    <name evidence="9" type="ORF">GGD46_006274</name>
</gene>
<dbReference type="SUPFAM" id="SSF53850">
    <property type="entry name" value="Periplasmic binding protein-like II"/>
    <property type="match status" value="1"/>
</dbReference>
<feature type="domain" description="HTH lysR-type" evidence="8">
    <location>
        <begin position="4"/>
        <end position="61"/>
    </location>
</feature>
<proteinExistence type="inferred from homology"/>
<dbReference type="PANTHER" id="PTHR30346:SF28">
    <property type="entry name" value="HTH-TYPE TRANSCRIPTIONAL REGULATOR CYNR"/>
    <property type="match status" value="1"/>
</dbReference>
<keyword evidence="3 9" id="KW-0238">DNA-binding</keyword>
<comment type="function">
    <text evidence="5">Transcriptional regulator of the ttuABCDE tartrate utilization operon.</text>
</comment>
<dbReference type="GO" id="GO:0003700">
    <property type="term" value="F:DNA-binding transcription factor activity"/>
    <property type="evidence" value="ECO:0007669"/>
    <property type="project" value="InterPro"/>
</dbReference>
<dbReference type="Pfam" id="PF03466">
    <property type="entry name" value="LysR_substrate"/>
    <property type="match status" value="1"/>
</dbReference>
<dbReference type="CDD" id="cd08414">
    <property type="entry name" value="PBP2_LTTR_aromatics_like"/>
    <property type="match status" value="1"/>
</dbReference>
<evidence type="ECO:0000256" key="3">
    <source>
        <dbReference type="ARBA" id="ARBA00023125"/>
    </source>
</evidence>
<dbReference type="Gene3D" id="1.10.10.10">
    <property type="entry name" value="Winged helix-like DNA-binding domain superfamily/Winged helix DNA-binding domain"/>
    <property type="match status" value="1"/>
</dbReference>
<keyword evidence="2" id="KW-0805">Transcription regulation</keyword>
<dbReference type="Pfam" id="PF00126">
    <property type="entry name" value="HTH_1"/>
    <property type="match status" value="1"/>
</dbReference>
<evidence type="ECO:0000256" key="1">
    <source>
        <dbReference type="ARBA" id="ARBA00009437"/>
    </source>
</evidence>
<dbReference type="FunFam" id="1.10.10.10:FF:000001">
    <property type="entry name" value="LysR family transcriptional regulator"/>
    <property type="match status" value="1"/>
</dbReference>
<keyword evidence="4" id="KW-0804">Transcription</keyword>
<evidence type="ECO:0000256" key="6">
    <source>
        <dbReference type="ARBA" id="ARBA00067332"/>
    </source>
</evidence>
<accession>A0A7X0MFM7</accession>
<reference evidence="9 10" key="1">
    <citation type="submission" date="2020-08" db="EMBL/GenBank/DDBJ databases">
        <title>Genomic Encyclopedia of Type Strains, Phase IV (KMG-V): Genome sequencing to study the core and pangenomes of soil and plant-associated prokaryotes.</title>
        <authorList>
            <person name="Whitman W."/>
        </authorList>
    </citation>
    <scope>NUCLEOTIDE SEQUENCE [LARGE SCALE GENOMIC DNA]</scope>
    <source>
        <strain evidence="9 10">SEMIA 4060</strain>
    </source>
</reference>
<evidence type="ECO:0000313" key="10">
    <source>
        <dbReference type="Proteomes" id="UP000565576"/>
    </source>
</evidence>
<dbReference type="Proteomes" id="UP000565576">
    <property type="component" value="Unassembled WGS sequence"/>
</dbReference>
<sequence>MRRISLRQLIYLVELKRCGGFGRAAQALAISQPTLSHQIAQLEATLGVTLVERGARLLRLTAEGELVAGRASRILGLLDETIDLLDSRDERKELRIGIPSYMSYPAVTELLASFRETAKDVQLFLIEMTAEQMSDKLNQGEIDAGFLSLPTPDRLLDEMQSLPIWEAPYLICLPKRHPFAAKPVLHPEDLEQLDIVLAPREYHRAHYDHQLEALCALGIVPRIVHADVATTQSQMALTAAGVGACLLSEGANPILSELVLKKTEPALCSHRLALFWPPANRNSVLERFVAKARLRSPQS</sequence>
<evidence type="ECO:0000256" key="2">
    <source>
        <dbReference type="ARBA" id="ARBA00023015"/>
    </source>
</evidence>
<dbReference type="PROSITE" id="PS50931">
    <property type="entry name" value="HTH_LYSR"/>
    <property type="match status" value="1"/>
</dbReference>
<dbReference type="PANTHER" id="PTHR30346">
    <property type="entry name" value="TRANSCRIPTIONAL DUAL REGULATOR HCAR-RELATED"/>
    <property type="match status" value="1"/>
</dbReference>